<protein>
    <submittedName>
        <fullName evidence="1">Uncharacterized protein</fullName>
    </submittedName>
</protein>
<gene>
    <name evidence="1" type="primary">ck234</name>
</gene>
<sequence>MPVLSLLTLSFRKLYSSRPEDALQLAEMGLDLPWSVVADKEFFDLGLRRGLNEKERFMEIVSYRVFSDLTSPILYDQDTLQLERFRVEEEIEELPKHFVHSIAFYRENFALGWRTFPYKSIVHYFLPSFGLEDLLQDPVLVNFYNQDNSYASFLSLYQPLHYLLSSCSLEDIKNSEVKTEHLCRALELKIIYNQEPKEAFQLLSSFCKERGYLERKVKQVLLVHGNGVVQVESISDVSALTFSCRYNHLNKISREISCVDLFLSAFEGWLYHRNLEDFYYTTKTTLQSRIGKLDRIKICQFSRALPVDIVDYLLTLMEEKVYFLKGVLRNNKGYLATVRFCENKLKELAS</sequence>
<proteinExistence type="predicted"/>
<dbReference type="Proteomes" id="UP001224087">
    <property type="component" value="Segment"/>
</dbReference>
<reference evidence="1" key="1">
    <citation type="submission" date="2019-12" db="EMBL/GenBank/DDBJ databases">
        <title>The DNA Methylation Landscape of Giant Viruses.</title>
        <authorList>
            <person name="Jeudy S."/>
            <person name="Rigou S."/>
            <person name="Alempic J.-M."/>
            <person name="Claverie J.-M."/>
            <person name="Abergel C."/>
            <person name="Legendre M."/>
        </authorList>
    </citation>
    <scope>NUCLEOTIDE SEQUENCE</scope>
    <source>
        <strain evidence="1">P4</strain>
    </source>
</reference>
<dbReference type="EMBL" id="MN873693">
    <property type="protein sequence ID" value="QIN54359.1"/>
    <property type="molecule type" value="Genomic_DNA"/>
</dbReference>
<name>A0A6G8MZ17_9VIRU</name>
<accession>A0A6G8MZ17</accession>
<evidence type="ECO:0000313" key="2">
    <source>
        <dbReference type="Proteomes" id="UP001224087"/>
    </source>
</evidence>
<evidence type="ECO:0000313" key="1">
    <source>
        <dbReference type="EMBL" id="QIN54359.1"/>
    </source>
</evidence>
<organism evidence="1 2">
    <name type="scientific">Cedratvirus kamchatka</name>
    <dbReference type="NCBI Taxonomy" id="2716914"/>
    <lineage>
        <taxon>Viruses</taxon>
        <taxon>Pithoviruses</taxon>
        <taxon>Orthocedratvirinae</taxon>
        <taxon>Alphacedratvirus</taxon>
        <taxon>Alphacedratvirus rossiense</taxon>
    </lineage>
</organism>
<keyword evidence="2" id="KW-1185">Reference proteome</keyword>